<evidence type="ECO:0000313" key="6">
    <source>
        <dbReference type="EMBL" id="SUZ78860.1"/>
    </source>
</evidence>
<dbReference type="GO" id="GO:0020037">
    <property type="term" value="F:heme binding"/>
    <property type="evidence" value="ECO:0007669"/>
    <property type="project" value="InterPro"/>
</dbReference>
<protein>
    <recommendedName>
        <fullName evidence="5">Cytochrome c domain-containing protein</fullName>
    </recommendedName>
</protein>
<evidence type="ECO:0000256" key="4">
    <source>
        <dbReference type="SAM" id="Phobius"/>
    </source>
</evidence>
<dbReference type="EMBL" id="UINC01001370">
    <property type="protein sequence ID" value="SUZ78860.1"/>
    <property type="molecule type" value="Genomic_DNA"/>
</dbReference>
<dbReference type="Gene3D" id="1.10.760.10">
    <property type="entry name" value="Cytochrome c-like domain"/>
    <property type="match status" value="1"/>
</dbReference>
<keyword evidence="4" id="KW-0472">Membrane</keyword>
<keyword evidence="2" id="KW-0479">Metal-binding</keyword>
<dbReference type="AlphaFoldDB" id="A0A381QIR5"/>
<organism evidence="6">
    <name type="scientific">marine metagenome</name>
    <dbReference type="NCBI Taxonomy" id="408172"/>
    <lineage>
        <taxon>unclassified sequences</taxon>
        <taxon>metagenomes</taxon>
        <taxon>ecological metagenomes</taxon>
    </lineage>
</organism>
<feature type="domain" description="Cytochrome c" evidence="5">
    <location>
        <begin position="31"/>
        <end position="116"/>
    </location>
</feature>
<dbReference type="GO" id="GO:0009055">
    <property type="term" value="F:electron transfer activity"/>
    <property type="evidence" value="ECO:0007669"/>
    <property type="project" value="InterPro"/>
</dbReference>
<dbReference type="GO" id="GO:0046872">
    <property type="term" value="F:metal ion binding"/>
    <property type="evidence" value="ECO:0007669"/>
    <property type="project" value="UniProtKB-KW"/>
</dbReference>
<evidence type="ECO:0000256" key="3">
    <source>
        <dbReference type="ARBA" id="ARBA00023004"/>
    </source>
</evidence>
<dbReference type="InterPro" id="IPR009056">
    <property type="entry name" value="Cyt_c-like_dom"/>
</dbReference>
<proteinExistence type="predicted"/>
<evidence type="ECO:0000256" key="2">
    <source>
        <dbReference type="ARBA" id="ARBA00022723"/>
    </source>
</evidence>
<keyword evidence="4" id="KW-1133">Transmembrane helix</keyword>
<name>A0A381QIR5_9ZZZZ</name>
<dbReference type="PROSITE" id="PS51007">
    <property type="entry name" value="CYTC"/>
    <property type="match status" value="1"/>
</dbReference>
<evidence type="ECO:0000259" key="5">
    <source>
        <dbReference type="PROSITE" id="PS51007"/>
    </source>
</evidence>
<reference evidence="6" key="1">
    <citation type="submission" date="2018-05" db="EMBL/GenBank/DDBJ databases">
        <authorList>
            <person name="Lanie J.A."/>
            <person name="Ng W.-L."/>
            <person name="Kazmierczak K.M."/>
            <person name="Andrzejewski T.M."/>
            <person name="Davidsen T.M."/>
            <person name="Wayne K.J."/>
            <person name="Tettelin H."/>
            <person name="Glass J.I."/>
            <person name="Rusch D."/>
            <person name="Podicherti R."/>
            <person name="Tsui H.-C.T."/>
            <person name="Winkler M.E."/>
        </authorList>
    </citation>
    <scope>NUCLEOTIDE SEQUENCE</scope>
</reference>
<evidence type="ECO:0000256" key="1">
    <source>
        <dbReference type="ARBA" id="ARBA00022617"/>
    </source>
</evidence>
<keyword evidence="3" id="KW-0408">Iron</keyword>
<sequence length="142" mass="16088">MNALYTKTQKRFLISIFVVLYGMFPYLSAADSDTNGVKVYLEQGCYSCHGYNGTGRYPLANDVSGIMFDENIFLAFLRQRADISPTSASNRMPNYSVEVLNDEDAKDVYRYIKTFIDKPPEIDDIPALKEIIDNAQRSTSND</sequence>
<gene>
    <name evidence="6" type="ORF">METZ01_LOCUS31714</name>
</gene>
<dbReference type="SUPFAM" id="SSF46626">
    <property type="entry name" value="Cytochrome c"/>
    <property type="match status" value="1"/>
</dbReference>
<accession>A0A381QIR5</accession>
<dbReference type="InterPro" id="IPR036909">
    <property type="entry name" value="Cyt_c-like_dom_sf"/>
</dbReference>
<keyword evidence="1" id="KW-0349">Heme</keyword>
<feature type="transmembrane region" description="Helical" evidence="4">
    <location>
        <begin position="12"/>
        <end position="29"/>
    </location>
</feature>
<keyword evidence="4" id="KW-0812">Transmembrane</keyword>
<dbReference type="Pfam" id="PF00034">
    <property type="entry name" value="Cytochrom_C"/>
    <property type="match status" value="1"/>
</dbReference>